<comment type="similarity">
    <text evidence="2">Belongs to the binding-protein-dependent transport system permease family. HisMQ subfamily.</text>
</comment>
<feature type="transmembrane region" description="Helical" evidence="8">
    <location>
        <begin position="115"/>
        <end position="134"/>
    </location>
</feature>
<gene>
    <name evidence="10" type="ORF">FHG71_17820</name>
</gene>
<name>A0A5C4N6X0_9RHOB</name>
<feature type="transmembrane region" description="Helical" evidence="8">
    <location>
        <begin position="365"/>
        <end position="385"/>
    </location>
</feature>
<feature type="transmembrane region" description="Helical" evidence="8">
    <location>
        <begin position="229"/>
        <end position="256"/>
    </location>
</feature>
<comment type="caution">
    <text evidence="10">The sequence shown here is derived from an EMBL/GenBank/DDBJ whole genome shotgun (WGS) entry which is preliminary data.</text>
</comment>
<evidence type="ECO:0000256" key="6">
    <source>
        <dbReference type="ARBA" id="ARBA00022989"/>
    </source>
</evidence>
<dbReference type="PROSITE" id="PS50928">
    <property type="entry name" value="ABC_TM1"/>
    <property type="match status" value="1"/>
</dbReference>
<keyword evidence="11" id="KW-1185">Reference proteome</keyword>
<dbReference type="PANTHER" id="PTHR30614">
    <property type="entry name" value="MEMBRANE COMPONENT OF AMINO ACID ABC TRANSPORTER"/>
    <property type="match status" value="1"/>
</dbReference>
<evidence type="ECO:0000256" key="1">
    <source>
        <dbReference type="ARBA" id="ARBA00004429"/>
    </source>
</evidence>
<feature type="transmembrane region" description="Helical" evidence="8">
    <location>
        <begin position="405"/>
        <end position="425"/>
    </location>
</feature>
<evidence type="ECO:0000313" key="10">
    <source>
        <dbReference type="EMBL" id="TNC65166.1"/>
    </source>
</evidence>
<dbReference type="GO" id="GO:0043190">
    <property type="term" value="C:ATP-binding cassette (ABC) transporter complex"/>
    <property type="evidence" value="ECO:0007669"/>
    <property type="project" value="InterPro"/>
</dbReference>
<sequence length="438" mass="48688">MSDLHSQTVAYSRDTMLPPVPPPRREAGAVRWLRENLFSGPLNIILTILAIWVLWLALRDVLPWAWRGIWNAGSISECRTIRDQLYGEGTSAACWAVIRARWQQLVFGFYPASELWRPPLALVVFLLAVLPILFADLPRRLLWLTAAAPFLIVWLLWGGPIWGPVAVALGFGLGWLAWRIVARAGGPLLGAVAAILVPVLYWIFVDAPLTAALARILPIGLTPVRSSDFGGFTLSIVIGLSGITLSLPLGILLALARRSEMFIISKVAVIYIEVIRGVPLIVWLLVAQVLLNYFLPSGTNFDILLRVIIMVTLFSSAYIAEVIRGGLAALPRGQYEAADALGLGYWQAMQLIVLPQALKISIPGIVNSFIGLFKDTTLVSIISLFDPMRMSSTIRATTEWGGIYWELYIFVAAVFFVFCFAMSRYSMWLEQRLERSHR</sequence>
<feature type="transmembrane region" description="Helical" evidence="8">
    <location>
        <begin position="188"/>
        <end position="209"/>
    </location>
</feature>
<dbReference type="InterPro" id="IPR043429">
    <property type="entry name" value="ArtM/GltK/GlnP/TcyL/YhdX-like"/>
</dbReference>
<dbReference type="AlphaFoldDB" id="A0A5C4N6X0"/>
<evidence type="ECO:0000256" key="3">
    <source>
        <dbReference type="ARBA" id="ARBA00022448"/>
    </source>
</evidence>
<evidence type="ECO:0000256" key="8">
    <source>
        <dbReference type="RuleBase" id="RU363032"/>
    </source>
</evidence>
<feature type="transmembrane region" description="Helical" evidence="8">
    <location>
        <begin position="141"/>
        <end position="157"/>
    </location>
</feature>
<dbReference type="OrthoDB" id="9771188at2"/>
<feature type="domain" description="ABC transmembrane type-1" evidence="9">
    <location>
        <begin position="232"/>
        <end position="426"/>
    </location>
</feature>
<accession>A0A5C4N6X0</accession>
<dbReference type="InterPro" id="IPR000515">
    <property type="entry name" value="MetI-like"/>
</dbReference>
<dbReference type="RefSeq" id="WP_139083052.1">
    <property type="nucleotide sequence ID" value="NZ_VDFV01000039.1"/>
</dbReference>
<dbReference type="Gene3D" id="1.10.3720.10">
    <property type="entry name" value="MetI-like"/>
    <property type="match status" value="1"/>
</dbReference>
<evidence type="ECO:0000259" key="9">
    <source>
        <dbReference type="PROSITE" id="PS50928"/>
    </source>
</evidence>
<proteinExistence type="inferred from homology"/>
<organism evidence="10 11">
    <name type="scientific">Rubellimicrobium roseum</name>
    <dbReference type="NCBI Taxonomy" id="687525"/>
    <lineage>
        <taxon>Bacteria</taxon>
        <taxon>Pseudomonadati</taxon>
        <taxon>Pseudomonadota</taxon>
        <taxon>Alphaproteobacteria</taxon>
        <taxon>Rhodobacterales</taxon>
        <taxon>Roseobacteraceae</taxon>
        <taxon>Rubellimicrobium</taxon>
    </lineage>
</organism>
<evidence type="ECO:0000256" key="5">
    <source>
        <dbReference type="ARBA" id="ARBA00022692"/>
    </source>
</evidence>
<reference evidence="10 11" key="1">
    <citation type="submission" date="2019-06" db="EMBL/GenBank/DDBJ databases">
        <authorList>
            <person name="Jiang L."/>
        </authorList>
    </citation>
    <scope>NUCLEOTIDE SEQUENCE [LARGE SCALE GENOMIC DNA]</scope>
    <source>
        <strain evidence="10 11">YIM 48858</strain>
    </source>
</reference>
<dbReference type="CDD" id="cd06261">
    <property type="entry name" value="TM_PBP2"/>
    <property type="match status" value="1"/>
</dbReference>
<dbReference type="InterPro" id="IPR035906">
    <property type="entry name" value="MetI-like_sf"/>
</dbReference>
<keyword evidence="5 8" id="KW-0812">Transmembrane</keyword>
<evidence type="ECO:0000313" key="11">
    <source>
        <dbReference type="Proteomes" id="UP000305709"/>
    </source>
</evidence>
<dbReference type="NCBIfam" id="TIGR01726">
    <property type="entry name" value="HEQRo_perm_3TM"/>
    <property type="match status" value="1"/>
</dbReference>
<evidence type="ECO:0000256" key="2">
    <source>
        <dbReference type="ARBA" id="ARBA00010072"/>
    </source>
</evidence>
<dbReference type="GO" id="GO:0022857">
    <property type="term" value="F:transmembrane transporter activity"/>
    <property type="evidence" value="ECO:0007669"/>
    <property type="project" value="InterPro"/>
</dbReference>
<dbReference type="Proteomes" id="UP000305709">
    <property type="component" value="Unassembled WGS sequence"/>
</dbReference>
<feature type="transmembrane region" description="Helical" evidence="8">
    <location>
        <begin position="163"/>
        <end position="181"/>
    </location>
</feature>
<dbReference type="GO" id="GO:0006865">
    <property type="term" value="P:amino acid transport"/>
    <property type="evidence" value="ECO:0007669"/>
    <property type="project" value="TreeGrafter"/>
</dbReference>
<keyword evidence="6 8" id="KW-1133">Transmembrane helix</keyword>
<comment type="subcellular location">
    <subcellularLocation>
        <location evidence="1">Cell inner membrane</location>
        <topology evidence="1">Multi-pass membrane protein</topology>
    </subcellularLocation>
    <subcellularLocation>
        <location evidence="8">Cell membrane</location>
        <topology evidence="8">Multi-pass membrane protein</topology>
    </subcellularLocation>
</comment>
<evidence type="ECO:0000256" key="7">
    <source>
        <dbReference type="ARBA" id="ARBA00023136"/>
    </source>
</evidence>
<keyword evidence="4" id="KW-1003">Cell membrane</keyword>
<protein>
    <submittedName>
        <fullName evidence="10">Amino acid ABC transporter permease</fullName>
    </submittedName>
</protein>
<dbReference type="InterPro" id="IPR010065">
    <property type="entry name" value="AA_ABC_transptr_permease_3TM"/>
</dbReference>
<evidence type="ECO:0000256" key="4">
    <source>
        <dbReference type="ARBA" id="ARBA00022475"/>
    </source>
</evidence>
<feature type="transmembrane region" description="Helical" evidence="8">
    <location>
        <begin position="303"/>
        <end position="323"/>
    </location>
</feature>
<keyword evidence="7 8" id="KW-0472">Membrane</keyword>
<keyword evidence="3 8" id="KW-0813">Transport</keyword>
<feature type="transmembrane region" description="Helical" evidence="8">
    <location>
        <begin position="40"/>
        <end position="58"/>
    </location>
</feature>
<dbReference type="EMBL" id="VDFV01000039">
    <property type="protein sequence ID" value="TNC65166.1"/>
    <property type="molecule type" value="Genomic_DNA"/>
</dbReference>
<feature type="transmembrane region" description="Helical" evidence="8">
    <location>
        <begin position="268"/>
        <end position="291"/>
    </location>
</feature>
<dbReference type="PANTHER" id="PTHR30614:SF41">
    <property type="entry name" value="INNER MEMBRANE AMINO-ACID ABC TRANSPORTER PERMEASE PROTEIN YHDY"/>
    <property type="match status" value="1"/>
</dbReference>
<dbReference type="Pfam" id="PF00528">
    <property type="entry name" value="BPD_transp_1"/>
    <property type="match status" value="1"/>
</dbReference>
<dbReference type="SUPFAM" id="SSF161098">
    <property type="entry name" value="MetI-like"/>
    <property type="match status" value="1"/>
</dbReference>